<dbReference type="AlphaFoldDB" id="A0A7X1B851"/>
<organism evidence="9 10">
    <name type="scientific">Pelagicoccus albus</name>
    <dbReference type="NCBI Taxonomy" id="415222"/>
    <lineage>
        <taxon>Bacteria</taxon>
        <taxon>Pseudomonadati</taxon>
        <taxon>Verrucomicrobiota</taxon>
        <taxon>Opitutia</taxon>
        <taxon>Puniceicoccales</taxon>
        <taxon>Pelagicoccaceae</taxon>
        <taxon>Pelagicoccus</taxon>
    </lineage>
</organism>
<feature type="transmembrane region" description="Helical" evidence="7">
    <location>
        <begin position="140"/>
        <end position="159"/>
    </location>
</feature>
<keyword evidence="9" id="KW-0808">Transferase</keyword>
<evidence type="ECO:0000259" key="8">
    <source>
        <dbReference type="Pfam" id="PF01757"/>
    </source>
</evidence>
<evidence type="ECO:0000313" key="10">
    <source>
        <dbReference type="Proteomes" id="UP000526501"/>
    </source>
</evidence>
<keyword evidence="5 7" id="KW-1133">Transmembrane helix</keyword>
<feature type="transmembrane region" description="Helical" evidence="7">
    <location>
        <begin position="12"/>
        <end position="29"/>
    </location>
</feature>
<name>A0A7X1B851_9BACT</name>
<feature type="domain" description="Acyltransferase 3" evidence="8">
    <location>
        <begin position="8"/>
        <end position="301"/>
    </location>
</feature>
<protein>
    <submittedName>
        <fullName evidence="9">Acyltransferase family protein</fullName>
    </submittedName>
</protein>
<keyword evidence="10" id="KW-1185">Reference proteome</keyword>
<keyword evidence="9" id="KW-0012">Acyltransferase</keyword>
<feature type="transmembrane region" description="Helical" evidence="7">
    <location>
        <begin position="261"/>
        <end position="279"/>
    </location>
</feature>
<evidence type="ECO:0000256" key="5">
    <source>
        <dbReference type="ARBA" id="ARBA00022989"/>
    </source>
</evidence>
<feature type="transmembrane region" description="Helical" evidence="7">
    <location>
        <begin position="114"/>
        <end position="133"/>
    </location>
</feature>
<feature type="transmembrane region" description="Helical" evidence="7">
    <location>
        <begin position="291"/>
        <end position="311"/>
    </location>
</feature>
<evidence type="ECO:0000256" key="3">
    <source>
        <dbReference type="ARBA" id="ARBA00022475"/>
    </source>
</evidence>
<evidence type="ECO:0000256" key="6">
    <source>
        <dbReference type="ARBA" id="ARBA00023136"/>
    </source>
</evidence>
<proteinExistence type="inferred from homology"/>
<accession>A0A7X1B851</accession>
<comment type="caution">
    <text evidence="9">The sequence shown here is derived from an EMBL/GenBank/DDBJ whole genome shotgun (WGS) entry which is preliminary data.</text>
</comment>
<feature type="transmembrane region" description="Helical" evidence="7">
    <location>
        <begin position="35"/>
        <end position="60"/>
    </location>
</feature>
<dbReference type="GO" id="GO:0009246">
    <property type="term" value="P:enterobacterial common antigen biosynthetic process"/>
    <property type="evidence" value="ECO:0007669"/>
    <property type="project" value="TreeGrafter"/>
</dbReference>
<dbReference type="Proteomes" id="UP000526501">
    <property type="component" value="Unassembled WGS sequence"/>
</dbReference>
<feature type="transmembrane region" description="Helical" evidence="7">
    <location>
        <begin position="165"/>
        <end position="185"/>
    </location>
</feature>
<dbReference type="InterPro" id="IPR002656">
    <property type="entry name" value="Acyl_transf_3_dom"/>
</dbReference>
<evidence type="ECO:0000256" key="4">
    <source>
        <dbReference type="ARBA" id="ARBA00022692"/>
    </source>
</evidence>
<keyword evidence="3" id="KW-1003">Cell membrane</keyword>
<keyword evidence="6 7" id="KW-0472">Membrane</keyword>
<dbReference type="RefSeq" id="WP_185661266.1">
    <property type="nucleotide sequence ID" value="NZ_CAWPOO010000012.1"/>
</dbReference>
<feature type="transmembrane region" description="Helical" evidence="7">
    <location>
        <begin position="225"/>
        <end position="241"/>
    </location>
</feature>
<feature type="transmembrane region" description="Helical" evidence="7">
    <location>
        <begin position="192"/>
        <end position="213"/>
    </location>
</feature>
<keyword evidence="4 7" id="KW-0812">Transmembrane</keyword>
<evidence type="ECO:0000256" key="1">
    <source>
        <dbReference type="ARBA" id="ARBA00004651"/>
    </source>
</evidence>
<dbReference type="Pfam" id="PF01757">
    <property type="entry name" value="Acyl_transf_3"/>
    <property type="match status" value="1"/>
</dbReference>
<reference evidence="9 10" key="1">
    <citation type="submission" date="2020-07" db="EMBL/GenBank/DDBJ databases">
        <authorList>
            <person name="Feng X."/>
        </authorList>
    </citation>
    <scope>NUCLEOTIDE SEQUENCE [LARGE SCALE GENOMIC DNA]</scope>
    <source>
        <strain evidence="9 10">JCM23202</strain>
    </source>
</reference>
<dbReference type="EMBL" id="JACHVC010000012">
    <property type="protein sequence ID" value="MBC2607422.1"/>
    <property type="molecule type" value="Genomic_DNA"/>
</dbReference>
<gene>
    <name evidence="9" type="ORF">H5P27_15320</name>
</gene>
<feature type="transmembrane region" description="Helical" evidence="7">
    <location>
        <begin position="72"/>
        <end position="94"/>
    </location>
</feature>
<dbReference type="GO" id="GO:0005886">
    <property type="term" value="C:plasma membrane"/>
    <property type="evidence" value="ECO:0007669"/>
    <property type="project" value="UniProtKB-SubCell"/>
</dbReference>
<evidence type="ECO:0000256" key="7">
    <source>
        <dbReference type="SAM" id="Phobius"/>
    </source>
</evidence>
<dbReference type="PANTHER" id="PTHR40074">
    <property type="entry name" value="O-ACETYLTRANSFERASE WECH"/>
    <property type="match status" value="1"/>
</dbReference>
<dbReference type="GO" id="GO:0016413">
    <property type="term" value="F:O-acetyltransferase activity"/>
    <property type="evidence" value="ECO:0007669"/>
    <property type="project" value="TreeGrafter"/>
</dbReference>
<evidence type="ECO:0000313" key="9">
    <source>
        <dbReference type="EMBL" id="MBC2607422.1"/>
    </source>
</evidence>
<comment type="similarity">
    <text evidence="2">Belongs to the acyltransferase 3 family.</text>
</comment>
<evidence type="ECO:0000256" key="2">
    <source>
        <dbReference type="ARBA" id="ARBA00007400"/>
    </source>
</evidence>
<comment type="subcellular location">
    <subcellularLocation>
        <location evidence="1">Cell membrane</location>
        <topology evidence="1">Multi-pass membrane protein</topology>
    </subcellularLocation>
</comment>
<dbReference type="PANTHER" id="PTHR40074:SF2">
    <property type="entry name" value="O-ACETYLTRANSFERASE WECH"/>
    <property type="match status" value="1"/>
</dbReference>
<sequence>MDNTARNEGIDSFRLLACFSVISLHIGYYRTLPDWAGVLIRLSGRWAVPFFFIVSGYFLATKTKPDRCVKSLIRAGSIFAIASVFLIPLVLVQTDLRHALMKIFSIEVITGGTYYHLWFLSALTFCLLFFLACDYWKLSRYFGAFTLISLTSSLVLGVYNPFEPYGLELGRYVSGIGFIIIGMHLRNSNLGIRFAICLVVLGFLLQIVEAYGIKHYLGKDPHSPQILIGTIPFAIGMFIIAKSLNFKGSAHLANLGRTHALPVYIFHVYVVWAITEIVLKMGYPPIIRDVLVVPLTFLITLNLSIAVEKFAPRLFNLMSGDLSIILPSKPKAKTTLASE</sequence>